<feature type="domain" description="SLC26A/SulP transporter" evidence="6">
    <location>
        <begin position="36"/>
        <end position="174"/>
    </location>
</feature>
<name>T1GBK3_MEGSC</name>
<reference evidence="7" key="2">
    <citation type="submission" date="2015-06" db="UniProtKB">
        <authorList>
            <consortium name="EnsemblMetazoa"/>
        </authorList>
    </citation>
    <scope>IDENTIFICATION</scope>
</reference>
<proteinExistence type="predicted"/>
<dbReference type="EMBL" id="CAQQ02022561">
    <property type="status" value="NOT_ANNOTATED_CDS"/>
    <property type="molecule type" value="Genomic_DNA"/>
</dbReference>
<feature type="transmembrane region" description="Helical" evidence="5">
    <location>
        <begin position="54"/>
        <end position="72"/>
    </location>
</feature>
<dbReference type="EMBL" id="CAQQ02022559">
    <property type="status" value="NOT_ANNOTATED_CDS"/>
    <property type="molecule type" value="Genomic_DNA"/>
</dbReference>
<dbReference type="STRING" id="36166.T1GBK3"/>
<dbReference type="GO" id="GO:0055085">
    <property type="term" value="P:transmembrane transport"/>
    <property type="evidence" value="ECO:0007669"/>
    <property type="project" value="InterPro"/>
</dbReference>
<organism evidence="7 8">
    <name type="scientific">Megaselia scalaris</name>
    <name type="common">Humpbacked fly</name>
    <name type="synonym">Phora scalaris</name>
    <dbReference type="NCBI Taxonomy" id="36166"/>
    <lineage>
        <taxon>Eukaryota</taxon>
        <taxon>Metazoa</taxon>
        <taxon>Ecdysozoa</taxon>
        <taxon>Arthropoda</taxon>
        <taxon>Hexapoda</taxon>
        <taxon>Insecta</taxon>
        <taxon>Pterygota</taxon>
        <taxon>Neoptera</taxon>
        <taxon>Endopterygota</taxon>
        <taxon>Diptera</taxon>
        <taxon>Brachycera</taxon>
        <taxon>Muscomorpha</taxon>
        <taxon>Platypezoidea</taxon>
        <taxon>Phoridae</taxon>
        <taxon>Megaseliini</taxon>
        <taxon>Megaselia</taxon>
    </lineage>
</organism>
<evidence type="ECO:0000259" key="6">
    <source>
        <dbReference type="Pfam" id="PF00916"/>
    </source>
</evidence>
<feature type="transmembrane region" description="Helical" evidence="5">
    <location>
        <begin position="152"/>
        <end position="173"/>
    </location>
</feature>
<evidence type="ECO:0000256" key="1">
    <source>
        <dbReference type="ARBA" id="ARBA00004141"/>
    </source>
</evidence>
<feature type="transmembrane region" description="Helical" evidence="5">
    <location>
        <begin position="78"/>
        <end position="100"/>
    </location>
</feature>
<evidence type="ECO:0000313" key="8">
    <source>
        <dbReference type="Proteomes" id="UP000015102"/>
    </source>
</evidence>
<dbReference type="EMBL" id="CAQQ02022558">
    <property type="status" value="NOT_ANNOTATED_CDS"/>
    <property type="molecule type" value="Genomic_DNA"/>
</dbReference>
<dbReference type="EnsemblMetazoa" id="MESCA000637-RA">
    <property type="protein sequence ID" value="MESCA000637-PA"/>
    <property type="gene ID" value="MESCA000637"/>
</dbReference>
<keyword evidence="8" id="KW-1185">Reference proteome</keyword>
<feature type="transmembrane region" description="Helical" evidence="5">
    <location>
        <begin position="107"/>
        <end position="130"/>
    </location>
</feature>
<evidence type="ECO:0000256" key="2">
    <source>
        <dbReference type="ARBA" id="ARBA00022692"/>
    </source>
</evidence>
<dbReference type="Pfam" id="PF00916">
    <property type="entry name" value="Sulfate_transp"/>
    <property type="match status" value="1"/>
</dbReference>
<keyword evidence="2 5" id="KW-0812">Transmembrane</keyword>
<sequence>MVDPRFCSRSYSWIDFCSTVNSLWSCSWTTSSIWSYSAFMSSFMYIIFGTCKDLTIGPTAIMALMINAHAVISPDYAVLASFLCGCVMLLLGFLNLGFLVQFISIPVVTGFTAAAAATIGSAQINTLFGIKNNRSNELVDAWINFFSNLDKISLYNALLGVLTLVFLILMRFFKDVKFLPKVG</sequence>
<dbReference type="AlphaFoldDB" id="T1GBK3"/>
<comment type="subcellular location">
    <subcellularLocation>
        <location evidence="1">Membrane</location>
        <topology evidence="1">Multi-pass membrane protein</topology>
    </subcellularLocation>
</comment>
<dbReference type="PANTHER" id="PTHR11814">
    <property type="entry name" value="SULFATE TRANSPORTER"/>
    <property type="match status" value="1"/>
</dbReference>
<evidence type="ECO:0000256" key="4">
    <source>
        <dbReference type="ARBA" id="ARBA00023136"/>
    </source>
</evidence>
<dbReference type="EMBL" id="CAQQ02022560">
    <property type="status" value="NOT_ANNOTATED_CDS"/>
    <property type="molecule type" value="Genomic_DNA"/>
</dbReference>
<keyword evidence="3 5" id="KW-1133">Transmembrane helix</keyword>
<dbReference type="InterPro" id="IPR011547">
    <property type="entry name" value="SLC26A/SulP_dom"/>
</dbReference>
<accession>T1GBK3</accession>
<keyword evidence="4 5" id="KW-0472">Membrane</keyword>
<evidence type="ECO:0000256" key="3">
    <source>
        <dbReference type="ARBA" id="ARBA00022989"/>
    </source>
</evidence>
<evidence type="ECO:0000313" key="7">
    <source>
        <dbReference type="EnsemblMetazoa" id="MESCA000637-PA"/>
    </source>
</evidence>
<dbReference type="HOGENOM" id="CLU_1478623_0_0_1"/>
<protein>
    <recommendedName>
        <fullName evidence="6">SLC26A/SulP transporter domain-containing protein</fullName>
    </recommendedName>
</protein>
<evidence type="ECO:0000256" key="5">
    <source>
        <dbReference type="SAM" id="Phobius"/>
    </source>
</evidence>
<dbReference type="GO" id="GO:0016020">
    <property type="term" value="C:membrane"/>
    <property type="evidence" value="ECO:0007669"/>
    <property type="project" value="UniProtKB-SubCell"/>
</dbReference>
<reference evidence="8" key="1">
    <citation type="submission" date="2013-02" db="EMBL/GenBank/DDBJ databases">
        <authorList>
            <person name="Hughes D."/>
        </authorList>
    </citation>
    <scope>NUCLEOTIDE SEQUENCE</scope>
    <source>
        <strain>Durham</strain>
        <strain evidence="8">NC isolate 2 -- Noor lab</strain>
    </source>
</reference>
<dbReference type="InterPro" id="IPR001902">
    <property type="entry name" value="SLC26A/SulP_fam"/>
</dbReference>
<dbReference type="Proteomes" id="UP000015102">
    <property type="component" value="Unassembled WGS sequence"/>
</dbReference>